<keyword evidence="2" id="KW-0732">Signal</keyword>
<dbReference type="GeneID" id="92034261"/>
<comment type="caution">
    <text evidence="3">The sequence shown here is derived from an EMBL/GenBank/DDBJ whole genome shotgun (WGS) entry which is preliminary data.</text>
</comment>
<evidence type="ECO:0000256" key="2">
    <source>
        <dbReference type="SAM" id="SignalP"/>
    </source>
</evidence>
<feature type="chain" id="PRO_5046539264" description="Secreted peptide" evidence="2">
    <location>
        <begin position="19"/>
        <end position="79"/>
    </location>
</feature>
<accession>A0ABR1LBV2</accession>
<feature type="signal peptide" evidence="2">
    <location>
        <begin position="1"/>
        <end position="18"/>
    </location>
</feature>
<proteinExistence type="predicted"/>
<gene>
    <name evidence="3" type="ORF">J3D65DRAFT_635911</name>
</gene>
<dbReference type="RefSeq" id="XP_066651812.1">
    <property type="nucleotide sequence ID" value="XM_066801355.1"/>
</dbReference>
<name>A0ABR1LBV2_9PEZI</name>
<keyword evidence="1" id="KW-0812">Transmembrane</keyword>
<organism evidence="3 4">
    <name type="scientific">Phyllosticta citribraziliensis</name>
    <dbReference type="NCBI Taxonomy" id="989973"/>
    <lineage>
        <taxon>Eukaryota</taxon>
        <taxon>Fungi</taxon>
        <taxon>Dikarya</taxon>
        <taxon>Ascomycota</taxon>
        <taxon>Pezizomycotina</taxon>
        <taxon>Dothideomycetes</taxon>
        <taxon>Dothideomycetes incertae sedis</taxon>
        <taxon>Botryosphaeriales</taxon>
        <taxon>Phyllostictaceae</taxon>
        <taxon>Phyllosticta</taxon>
    </lineage>
</organism>
<keyword evidence="4" id="KW-1185">Reference proteome</keyword>
<sequence length="79" mass="9230">MVNQLIWLCCSWRRWVSAWAVCSVVDDERQLLFDPSPFLSSHAPLFFFSPLSYLLPLLLCLLTRVRECCHWSRLPSDAS</sequence>
<keyword evidence="1" id="KW-0472">Membrane</keyword>
<dbReference type="Proteomes" id="UP001360953">
    <property type="component" value="Unassembled WGS sequence"/>
</dbReference>
<keyword evidence="1" id="KW-1133">Transmembrane helix</keyword>
<evidence type="ECO:0000313" key="3">
    <source>
        <dbReference type="EMBL" id="KAK7532144.1"/>
    </source>
</evidence>
<feature type="transmembrane region" description="Helical" evidence="1">
    <location>
        <begin position="44"/>
        <end position="63"/>
    </location>
</feature>
<dbReference type="EMBL" id="JBBPEH010000011">
    <property type="protein sequence ID" value="KAK7532144.1"/>
    <property type="molecule type" value="Genomic_DNA"/>
</dbReference>
<protein>
    <recommendedName>
        <fullName evidence="5">Secreted peptide</fullName>
    </recommendedName>
</protein>
<evidence type="ECO:0000256" key="1">
    <source>
        <dbReference type="SAM" id="Phobius"/>
    </source>
</evidence>
<reference evidence="3 4" key="1">
    <citation type="submission" date="2024-04" db="EMBL/GenBank/DDBJ databases">
        <title>Phyllosticta paracitricarpa is synonymous to the EU quarantine fungus P. citricarpa based on phylogenomic analyses.</title>
        <authorList>
            <consortium name="Lawrence Berkeley National Laboratory"/>
            <person name="Van ingen-buijs V.A."/>
            <person name="Van westerhoven A.C."/>
            <person name="Haridas S."/>
            <person name="Skiadas P."/>
            <person name="Martin F."/>
            <person name="Groenewald J.Z."/>
            <person name="Crous P.W."/>
            <person name="Seidl M.F."/>
        </authorList>
    </citation>
    <scope>NUCLEOTIDE SEQUENCE [LARGE SCALE GENOMIC DNA]</scope>
    <source>
        <strain evidence="3 4">CPC 17464</strain>
    </source>
</reference>
<evidence type="ECO:0000313" key="4">
    <source>
        <dbReference type="Proteomes" id="UP001360953"/>
    </source>
</evidence>
<evidence type="ECO:0008006" key="5">
    <source>
        <dbReference type="Google" id="ProtNLM"/>
    </source>
</evidence>